<keyword evidence="5" id="KW-0813">Transport</keyword>
<dbReference type="GO" id="GO:0042910">
    <property type="term" value="F:xenobiotic transmembrane transporter activity"/>
    <property type="evidence" value="ECO:0007669"/>
    <property type="project" value="InterPro"/>
</dbReference>
<sequence length="442" mass="48654">MFTKKQLYKLIIPLIIEQLLAVAVGMSDTMMVSYAGEAAMSGVSLVDTLNILLINVFAALATGGAVVASQFLGHKDEKEACKSGSQLLLTTGAISIIVMLISIIGNYSILHMIYGDINPEIMKNARIYFYITAMSFPFIAIYNSCAALCRAMGNSKVSMKVSLLMNLINITGNAILIYGFRMSAEGVAIPTLISRLVASIVMLFVISNKKHVIHIDNIFKLGFDWKMIKRILRIGIPSGLENSMFQTGKILVQGLIASFGLTAISANAVAGNLANFQSITGSSIGLAMITVIGQCVGANNFEEAKNYTKKLMKATYTAMFFLNIGFILLATPMLQIYNLSSETLNVAYKLVVYHAVCGIIFWPLSFTLPNALRAANDVKFTMLTSILSMWLWRITFSYILGRYMGLGVYGVWFAMTLDWVFRGACFVWRFLSGKWKHQAFAD</sequence>
<feature type="transmembrane region" description="Helical" evidence="13">
    <location>
        <begin position="7"/>
        <end position="26"/>
    </location>
</feature>
<dbReference type="PANTHER" id="PTHR43298">
    <property type="entry name" value="MULTIDRUG RESISTANCE PROTEIN NORM-RELATED"/>
    <property type="match status" value="1"/>
</dbReference>
<feature type="transmembrane region" description="Helical" evidence="13">
    <location>
        <begin position="161"/>
        <end position="180"/>
    </location>
</feature>
<dbReference type="Pfam" id="PF01554">
    <property type="entry name" value="MatE"/>
    <property type="match status" value="2"/>
</dbReference>
<dbReference type="PIRSF" id="PIRSF006603">
    <property type="entry name" value="DinF"/>
    <property type="match status" value="1"/>
</dbReference>
<dbReference type="GO" id="GO:0005886">
    <property type="term" value="C:plasma membrane"/>
    <property type="evidence" value="ECO:0007669"/>
    <property type="project" value="UniProtKB-SubCell"/>
</dbReference>
<dbReference type="InterPro" id="IPR048279">
    <property type="entry name" value="MdtK-like"/>
</dbReference>
<dbReference type="CDD" id="cd13137">
    <property type="entry name" value="MATE_NorM_like"/>
    <property type="match status" value="1"/>
</dbReference>
<dbReference type="STRING" id="1527.SAMN04489757_12055"/>
<dbReference type="AlphaFoldDB" id="A0A1I5GMD2"/>
<dbReference type="NCBIfam" id="TIGR00797">
    <property type="entry name" value="matE"/>
    <property type="match status" value="1"/>
</dbReference>
<dbReference type="GO" id="GO:0015297">
    <property type="term" value="F:antiporter activity"/>
    <property type="evidence" value="ECO:0007669"/>
    <property type="project" value="UniProtKB-KW"/>
</dbReference>
<feature type="transmembrane region" description="Helical" evidence="13">
    <location>
        <begin position="186"/>
        <end position="206"/>
    </location>
</feature>
<evidence type="ECO:0000313" key="14">
    <source>
        <dbReference type="EMBL" id="SFO36731.1"/>
    </source>
</evidence>
<dbReference type="PANTHER" id="PTHR43298:SF2">
    <property type="entry name" value="FMN_FAD EXPORTER YEEO-RELATED"/>
    <property type="match status" value="1"/>
</dbReference>
<evidence type="ECO:0000256" key="10">
    <source>
        <dbReference type="ARBA" id="ARBA00023065"/>
    </source>
</evidence>
<feature type="transmembrane region" description="Helical" evidence="13">
    <location>
        <begin position="51"/>
        <end position="73"/>
    </location>
</feature>
<organism evidence="14 15">
    <name type="scientific">Anaerocolumna aminovalerica</name>
    <dbReference type="NCBI Taxonomy" id="1527"/>
    <lineage>
        <taxon>Bacteria</taxon>
        <taxon>Bacillati</taxon>
        <taxon>Bacillota</taxon>
        <taxon>Clostridia</taxon>
        <taxon>Lachnospirales</taxon>
        <taxon>Lachnospiraceae</taxon>
        <taxon>Anaerocolumna</taxon>
    </lineage>
</organism>
<comment type="function">
    <text evidence="1">Multidrug efflux pump.</text>
</comment>
<feature type="transmembrane region" description="Helical" evidence="13">
    <location>
        <begin position="350"/>
        <end position="368"/>
    </location>
</feature>
<feature type="transmembrane region" description="Helical" evidence="13">
    <location>
        <begin position="127"/>
        <end position="149"/>
    </location>
</feature>
<dbReference type="Proteomes" id="UP000198806">
    <property type="component" value="Unassembled WGS sequence"/>
</dbReference>
<dbReference type="GO" id="GO:0006811">
    <property type="term" value="P:monoatomic ion transport"/>
    <property type="evidence" value="ECO:0007669"/>
    <property type="project" value="UniProtKB-KW"/>
</dbReference>
<evidence type="ECO:0000313" key="15">
    <source>
        <dbReference type="Proteomes" id="UP000198806"/>
    </source>
</evidence>
<keyword evidence="8 13" id="KW-0812">Transmembrane</keyword>
<keyword evidence="10" id="KW-0406">Ion transport</keyword>
<dbReference type="InterPro" id="IPR050222">
    <property type="entry name" value="MATE_MdtK"/>
</dbReference>
<keyword evidence="15" id="KW-1185">Reference proteome</keyword>
<feature type="transmembrane region" description="Helical" evidence="13">
    <location>
        <begin position="85"/>
        <end position="107"/>
    </location>
</feature>
<dbReference type="RefSeq" id="WP_091687148.1">
    <property type="nucleotide sequence ID" value="NZ_BAABFM010000028.1"/>
</dbReference>
<gene>
    <name evidence="14" type="ORF">SAMN04489757_12055</name>
</gene>
<feature type="transmembrane region" description="Helical" evidence="13">
    <location>
        <begin position="276"/>
        <end position="297"/>
    </location>
</feature>
<comment type="similarity">
    <text evidence="3">Belongs to the multi antimicrobial extrusion (MATE) (TC 2.A.66.1) family.</text>
</comment>
<proteinExistence type="inferred from homology"/>
<evidence type="ECO:0000256" key="11">
    <source>
        <dbReference type="ARBA" id="ARBA00023136"/>
    </source>
</evidence>
<evidence type="ECO:0000256" key="12">
    <source>
        <dbReference type="ARBA" id="ARBA00031636"/>
    </source>
</evidence>
<reference evidence="14 15" key="1">
    <citation type="submission" date="2016-10" db="EMBL/GenBank/DDBJ databases">
        <authorList>
            <person name="de Groot N.N."/>
        </authorList>
    </citation>
    <scope>NUCLEOTIDE SEQUENCE [LARGE SCALE GENOMIC DNA]</scope>
    <source>
        <strain evidence="14 15">DSM 1283</strain>
    </source>
</reference>
<evidence type="ECO:0000256" key="4">
    <source>
        <dbReference type="ARBA" id="ARBA00020268"/>
    </source>
</evidence>
<dbReference type="InterPro" id="IPR002528">
    <property type="entry name" value="MATE_fam"/>
</dbReference>
<evidence type="ECO:0000256" key="3">
    <source>
        <dbReference type="ARBA" id="ARBA00010199"/>
    </source>
</evidence>
<feature type="transmembrane region" description="Helical" evidence="13">
    <location>
        <begin position="250"/>
        <end position="270"/>
    </location>
</feature>
<keyword evidence="11 13" id="KW-0472">Membrane</keyword>
<evidence type="ECO:0000256" key="5">
    <source>
        <dbReference type="ARBA" id="ARBA00022448"/>
    </source>
</evidence>
<name>A0A1I5GMD2_9FIRM</name>
<dbReference type="OrthoDB" id="62420at2"/>
<evidence type="ECO:0000256" key="6">
    <source>
        <dbReference type="ARBA" id="ARBA00022449"/>
    </source>
</evidence>
<evidence type="ECO:0000256" key="9">
    <source>
        <dbReference type="ARBA" id="ARBA00022989"/>
    </source>
</evidence>
<evidence type="ECO:0000256" key="7">
    <source>
        <dbReference type="ARBA" id="ARBA00022475"/>
    </source>
</evidence>
<evidence type="ECO:0000256" key="13">
    <source>
        <dbReference type="SAM" id="Phobius"/>
    </source>
</evidence>
<dbReference type="EMBL" id="FOWD01000020">
    <property type="protein sequence ID" value="SFO36731.1"/>
    <property type="molecule type" value="Genomic_DNA"/>
</dbReference>
<comment type="subcellular location">
    <subcellularLocation>
        <location evidence="2">Cell membrane</location>
        <topology evidence="2">Multi-pass membrane protein</topology>
    </subcellularLocation>
</comment>
<evidence type="ECO:0000256" key="1">
    <source>
        <dbReference type="ARBA" id="ARBA00003408"/>
    </source>
</evidence>
<accession>A0A1I5GMD2</accession>
<keyword evidence="9 13" id="KW-1133">Transmembrane helix</keyword>
<protein>
    <recommendedName>
        <fullName evidence="4">Probable multidrug resistance protein NorM</fullName>
    </recommendedName>
    <alternativeName>
        <fullName evidence="12">Multidrug-efflux transporter</fullName>
    </alternativeName>
</protein>
<evidence type="ECO:0000256" key="8">
    <source>
        <dbReference type="ARBA" id="ARBA00022692"/>
    </source>
</evidence>
<keyword evidence="6" id="KW-0050">Antiport</keyword>
<keyword evidence="7" id="KW-1003">Cell membrane</keyword>
<feature type="transmembrane region" description="Helical" evidence="13">
    <location>
        <begin position="318"/>
        <end position="338"/>
    </location>
</feature>
<evidence type="ECO:0000256" key="2">
    <source>
        <dbReference type="ARBA" id="ARBA00004651"/>
    </source>
</evidence>